<evidence type="ECO:0000313" key="1">
    <source>
        <dbReference type="EMBL" id="BES83650.1"/>
    </source>
</evidence>
<dbReference type="EMBL" id="AP028908">
    <property type="protein sequence ID" value="BES83650.1"/>
    <property type="molecule type" value="Genomic_DNA"/>
</dbReference>
<protein>
    <submittedName>
        <fullName evidence="1">Uncharacterized protein</fullName>
    </submittedName>
</protein>
<reference evidence="2" key="1">
    <citation type="journal article" date="2024" name="Int. J. Syst. Evol. Microbiol.">
        <title>Pectobacterium araliae sp. nov., a pathogen causing bacterial soft rot of Japanese angelica tree in Japan.</title>
        <authorList>
            <person name="Sawada H."/>
            <person name="Someya N."/>
            <person name="Morohoshi T."/>
            <person name="Ono M."/>
            <person name="Satou M."/>
        </authorList>
    </citation>
    <scope>NUCLEOTIDE SEQUENCE [LARGE SCALE GENOMIC DNA]</scope>
    <source>
        <strain evidence="2">MAFF 302110</strain>
    </source>
</reference>
<evidence type="ECO:0000313" key="2">
    <source>
        <dbReference type="Proteomes" id="UP001377830"/>
    </source>
</evidence>
<organism evidence="1 2">
    <name type="scientific">Pectobacterium araliae</name>
    <dbReference type="NCBI Taxonomy" id="3073862"/>
    <lineage>
        <taxon>Bacteria</taxon>
        <taxon>Pseudomonadati</taxon>
        <taxon>Pseudomonadota</taxon>
        <taxon>Gammaproteobacteria</taxon>
        <taxon>Enterobacterales</taxon>
        <taxon>Pectobacteriaceae</taxon>
        <taxon>Pectobacterium</taxon>
    </lineage>
</organism>
<accession>A0AAN0KAQ1</accession>
<gene>
    <name evidence="1" type="ORF">PEC302110_07470</name>
</gene>
<dbReference type="RefSeq" id="WP_039548373.1">
    <property type="nucleotide sequence ID" value="NZ_AP028908.1"/>
</dbReference>
<proteinExistence type="predicted"/>
<dbReference type="KEGG" id="parl:PEC302110_07470"/>
<dbReference type="Proteomes" id="UP001377830">
    <property type="component" value="Chromosome"/>
</dbReference>
<keyword evidence="2" id="KW-1185">Reference proteome</keyword>
<sequence length="78" mass="8717">MAKFKSLIVGAKFEVASRKTACKHDKKHVITKGEFRLSVKNPTQGESYYCISCARDMLIQSLIKLEGLKSQLDSLGIK</sequence>
<dbReference type="AlphaFoldDB" id="A0AAN0KAQ1"/>
<name>A0AAN0KAQ1_9GAMM</name>